<dbReference type="PROSITE" id="PS00774">
    <property type="entry name" value="CHITINASE_19_2"/>
    <property type="match status" value="1"/>
</dbReference>
<dbReference type="GO" id="GO:0006032">
    <property type="term" value="P:chitin catabolic process"/>
    <property type="evidence" value="ECO:0007669"/>
    <property type="project" value="InterPro"/>
</dbReference>
<dbReference type="Pfam" id="PF18962">
    <property type="entry name" value="Por_Secre_tail"/>
    <property type="match status" value="1"/>
</dbReference>
<evidence type="ECO:0000256" key="4">
    <source>
        <dbReference type="SAM" id="SignalP"/>
    </source>
</evidence>
<evidence type="ECO:0000313" key="6">
    <source>
        <dbReference type="EMBL" id="TSE10562.1"/>
    </source>
</evidence>
<dbReference type="Gene3D" id="1.10.530.10">
    <property type="match status" value="1"/>
</dbReference>
<keyword evidence="3" id="KW-1015">Disulfide bond</keyword>
<evidence type="ECO:0000259" key="5">
    <source>
        <dbReference type="PROSITE" id="PS00774"/>
    </source>
</evidence>
<dbReference type="Pfam" id="PF00182">
    <property type="entry name" value="Glyco_hydro_19"/>
    <property type="match status" value="1"/>
</dbReference>
<feature type="domain" description="Glycoside hydrolase family 19 catalytic" evidence="5">
    <location>
        <begin position="565"/>
        <end position="575"/>
    </location>
</feature>
<sequence>MKKHTFIRLMFLVVLCFFSFQIQAQTGSCVSPQYQDGTAYQTGDEVQNFGKQYRCKVGGWCSLGGPYAPGGTAEWAWPSAWEVLGTCDGGNSNQSPMVKINSPVSEDQFQSGEVVIIEAEATDQDGNVISVTFFMNGVEIGVDTSAPFEFRFSPMDGNHIITAVAKDNLGATTQSKEVDIKVTPPSGGDCSSSPYVNGTSYVTGDEVQNFGKRYRCKVGGWCSAGGAYTPGGSAEWAWPLAWEELGPCTGGNTPPEVTVLTPSIVYTGALPVTVPFRVRAIDADGIELPVIVNVPEGSFPLDPKDDDIYERDWSFSDYKTYTFTGYARDNREGVTNFSIEITIKEHISGGDAILSEAQYNEFFPYRFGTDLDTFELDPAKDFYTYQAFIDAIARMSNIEITFERRKGTNLYRLTRKDKQTNQSSVIRIDQDFNADWNQSKPIITQVVDYGTFANEGNETIRKRELAAFLANIAQETTGGWDTAPGGRYSWGLYFREEQGYEGTDRIGYRDENNINYPPAPGKSYHGRGPIQLSYNYNYGQVSEFLFGDKNILINNPEQVVQDGALAFQTAIWFWMTPQYPKPSAHDVMVGNWTPTVYDQERNRKPGLGMTINIINGGIECGSGTEFIKVTHRIGHYNRFTGIVGVNNDLDTTNDCSECGCAQMTPYTTLEPESRTATTQTLALTKMNIYPNPFLDTVSFSFELYQRQNVSIHVSSLNGKRLDKEIKNKPLQKGTYTFSWDTSNYAKGIYFYSVTMGKDTKVFKMIKF</sequence>
<feature type="chain" id="PRO_5021763673" evidence="4">
    <location>
        <begin position="25"/>
        <end position="767"/>
    </location>
</feature>
<dbReference type="Gene3D" id="2.60.40.4070">
    <property type="match status" value="1"/>
</dbReference>
<organism evidence="6 7">
    <name type="scientific">Aquimarina algiphila</name>
    <dbReference type="NCBI Taxonomy" id="2047982"/>
    <lineage>
        <taxon>Bacteria</taxon>
        <taxon>Pseudomonadati</taxon>
        <taxon>Bacteroidota</taxon>
        <taxon>Flavobacteriia</taxon>
        <taxon>Flavobacteriales</taxon>
        <taxon>Flavobacteriaceae</taxon>
        <taxon>Aquimarina</taxon>
    </lineage>
</organism>
<keyword evidence="7" id="KW-1185">Reference proteome</keyword>
<comment type="caution">
    <text evidence="6">The sequence shown here is derived from an EMBL/GenBank/DDBJ whole genome shotgun (WGS) entry which is preliminary data.</text>
</comment>
<dbReference type="GO" id="GO:0016998">
    <property type="term" value="P:cell wall macromolecule catabolic process"/>
    <property type="evidence" value="ECO:0007669"/>
    <property type="project" value="InterPro"/>
</dbReference>
<evidence type="ECO:0000256" key="1">
    <source>
        <dbReference type="ARBA" id="ARBA00022729"/>
    </source>
</evidence>
<dbReference type="InterPro" id="IPR013783">
    <property type="entry name" value="Ig-like_fold"/>
</dbReference>
<dbReference type="SUPFAM" id="SSF53955">
    <property type="entry name" value="Lysozyme-like"/>
    <property type="match status" value="1"/>
</dbReference>
<dbReference type="NCBIfam" id="TIGR04183">
    <property type="entry name" value="Por_Secre_tail"/>
    <property type="match status" value="1"/>
</dbReference>
<accession>A0A554VPZ3</accession>
<dbReference type="OrthoDB" id="6018988at2"/>
<dbReference type="CDD" id="cd00325">
    <property type="entry name" value="chitinase_GH19"/>
    <property type="match status" value="1"/>
</dbReference>
<dbReference type="GO" id="GO:0006952">
    <property type="term" value="P:defense response"/>
    <property type="evidence" value="ECO:0007669"/>
    <property type="project" value="UniProtKB-KW"/>
</dbReference>
<protein>
    <submittedName>
        <fullName evidence="6">T9SS type A sorting domain-containing protein</fullName>
    </submittedName>
</protein>
<dbReference type="InterPro" id="IPR026444">
    <property type="entry name" value="Secre_tail"/>
</dbReference>
<dbReference type="AlphaFoldDB" id="A0A554VPZ3"/>
<dbReference type="Proteomes" id="UP000318833">
    <property type="component" value="Unassembled WGS sequence"/>
</dbReference>
<evidence type="ECO:0000256" key="2">
    <source>
        <dbReference type="ARBA" id="ARBA00022821"/>
    </source>
</evidence>
<dbReference type="Gene3D" id="2.60.40.10">
    <property type="entry name" value="Immunoglobulins"/>
    <property type="match status" value="1"/>
</dbReference>
<name>A0A554VPZ3_9FLAO</name>
<dbReference type="GO" id="GO:0005576">
    <property type="term" value="C:extracellular region"/>
    <property type="evidence" value="ECO:0007669"/>
    <property type="project" value="InterPro"/>
</dbReference>
<dbReference type="EMBL" id="VLNR01000006">
    <property type="protein sequence ID" value="TSE10562.1"/>
    <property type="molecule type" value="Genomic_DNA"/>
</dbReference>
<dbReference type="Gene3D" id="3.30.20.10">
    <property type="entry name" value="Endochitinase, domain 2"/>
    <property type="match status" value="1"/>
</dbReference>
<proteinExistence type="predicted"/>
<dbReference type="InterPro" id="IPR003610">
    <property type="entry name" value="CBM5/12"/>
</dbReference>
<dbReference type="PANTHER" id="PTHR22595:SF79">
    <property type="entry name" value="CHITINASE 12"/>
    <property type="match status" value="1"/>
</dbReference>
<dbReference type="RefSeq" id="WP_143915600.1">
    <property type="nucleotide sequence ID" value="NZ_CANLFO010000002.1"/>
</dbReference>
<dbReference type="PANTHER" id="PTHR22595">
    <property type="entry name" value="CHITINASE-RELATED"/>
    <property type="match status" value="1"/>
</dbReference>
<keyword evidence="2" id="KW-0611">Plant defense</keyword>
<reference evidence="6 7" key="1">
    <citation type="submission" date="2019-07" db="EMBL/GenBank/DDBJ databases">
        <title>The draft genome sequence of Aquimarina algiphila M91.</title>
        <authorList>
            <person name="Meng X."/>
        </authorList>
    </citation>
    <scope>NUCLEOTIDE SEQUENCE [LARGE SCALE GENOMIC DNA]</scope>
    <source>
        <strain evidence="6 7">M91</strain>
    </source>
</reference>
<dbReference type="GO" id="GO:0030246">
    <property type="term" value="F:carbohydrate binding"/>
    <property type="evidence" value="ECO:0007669"/>
    <property type="project" value="InterPro"/>
</dbReference>
<dbReference type="InterPro" id="IPR023346">
    <property type="entry name" value="Lysozyme-like_dom_sf"/>
</dbReference>
<dbReference type="GO" id="GO:0005975">
    <property type="term" value="P:carbohydrate metabolic process"/>
    <property type="evidence" value="ECO:0007669"/>
    <property type="project" value="InterPro"/>
</dbReference>
<evidence type="ECO:0000313" key="7">
    <source>
        <dbReference type="Proteomes" id="UP000318833"/>
    </source>
</evidence>
<dbReference type="GO" id="GO:0004568">
    <property type="term" value="F:chitinase activity"/>
    <property type="evidence" value="ECO:0007669"/>
    <property type="project" value="InterPro"/>
</dbReference>
<dbReference type="SMART" id="SM00495">
    <property type="entry name" value="ChtBD3"/>
    <property type="match status" value="2"/>
</dbReference>
<feature type="signal peptide" evidence="4">
    <location>
        <begin position="1"/>
        <end position="24"/>
    </location>
</feature>
<gene>
    <name evidence="6" type="ORF">FOF46_04505</name>
</gene>
<dbReference type="InterPro" id="IPR000726">
    <property type="entry name" value="Glyco_hydro_19_cat"/>
</dbReference>
<dbReference type="Pfam" id="PF17957">
    <property type="entry name" value="Big_7"/>
    <property type="match status" value="1"/>
</dbReference>
<keyword evidence="1 4" id="KW-0732">Signal</keyword>
<evidence type="ECO:0000256" key="3">
    <source>
        <dbReference type="ARBA" id="ARBA00023157"/>
    </source>
</evidence>